<protein>
    <submittedName>
        <fullName evidence="8">Ribonuclease III domain-containing protein</fullName>
    </submittedName>
</protein>
<sequence>MYRLAVPVRRSVHGRSLHTPWAFQQIKLATRSGASSLATFKYSAVSCDRLILPDHDSKAIQDTFEGLLLMSLLRPDFGPDGLPILPKIESGEIEMRVFTHRSFAARPTHVFEDSSDDPSPDNEQLEHVGDQVLGLIVTDLLQKMFPFLRVGPSTKMRALVVGNSTLATIAVQYRLPERLRLHIAQSVTLKASTHVQADVFESYVGGLYKDQGLSATKVWLDKLFTPYVREAYRIVREQHGLPPLGVNNELHAATGAGPMPLTPPPEPPRLDRMITTTLGHLGLFNQRLQQQNKSIEWVFDDTITESNRATPVWAAKALIDGICWGSGRGNTKKAAKNEAAKQGLRQMGFDGDC</sequence>
<keyword evidence="2" id="KW-0255">Endonuclease</keyword>
<evidence type="ECO:0000256" key="2">
    <source>
        <dbReference type="ARBA" id="ARBA00022759"/>
    </source>
</evidence>
<name>A0AAD4LD19_9AGAM</name>
<dbReference type="PANTHER" id="PTHR11207:SF0">
    <property type="entry name" value="RIBONUCLEASE 3"/>
    <property type="match status" value="1"/>
</dbReference>
<dbReference type="SMART" id="SM00535">
    <property type="entry name" value="RIBOc"/>
    <property type="match status" value="1"/>
</dbReference>
<dbReference type="InterPro" id="IPR036389">
    <property type="entry name" value="RNase_III_sf"/>
</dbReference>
<evidence type="ECO:0000256" key="5">
    <source>
        <dbReference type="PROSITE-ProRule" id="PRU00266"/>
    </source>
</evidence>
<dbReference type="GO" id="GO:0006364">
    <property type="term" value="P:rRNA processing"/>
    <property type="evidence" value="ECO:0007669"/>
    <property type="project" value="TreeGrafter"/>
</dbReference>
<organism evidence="8 9">
    <name type="scientific">Lactarius akahatsu</name>
    <dbReference type="NCBI Taxonomy" id="416441"/>
    <lineage>
        <taxon>Eukaryota</taxon>
        <taxon>Fungi</taxon>
        <taxon>Dikarya</taxon>
        <taxon>Basidiomycota</taxon>
        <taxon>Agaricomycotina</taxon>
        <taxon>Agaricomycetes</taxon>
        <taxon>Russulales</taxon>
        <taxon>Russulaceae</taxon>
        <taxon>Lactarius</taxon>
    </lineage>
</organism>
<comment type="caution">
    <text evidence="8">The sequence shown here is derived from an EMBL/GenBank/DDBJ whole genome shotgun (WGS) entry which is preliminary data.</text>
</comment>
<keyword evidence="3" id="KW-0378">Hydrolase</keyword>
<dbReference type="EMBL" id="JAKELL010000041">
    <property type="protein sequence ID" value="KAH8988502.1"/>
    <property type="molecule type" value="Genomic_DNA"/>
</dbReference>
<dbReference type="SUPFAM" id="SSF54768">
    <property type="entry name" value="dsRNA-binding domain-like"/>
    <property type="match status" value="1"/>
</dbReference>
<evidence type="ECO:0000256" key="4">
    <source>
        <dbReference type="ARBA" id="ARBA00022884"/>
    </source>
</evidence>
<dbReference type="GO" id="GO:0034475">
    <property type="term" value="P:U4 snRNA 3'-end processing"/>
    <property type="evidence" value="ECO:0007669"/>
    <property type="project" value="TreeGrafter"/>
</dbReference>
<accession>A0AAD4LD19</accession>
<gene>
    <name evidence="8" type="ORF">EDB92DRAFT_1003377</name>
</gene>
<keyword evidence="1" id="KW-0540">Nuclease</keyword>
<dbReference type="Proteomes" id="UP001201163">
    <property type="component" value="Unassembled WGS sequence"/>
</dbReference>
<dbReference type="InterPro" id="IPR000999">
    <property type="entry name" value="RNase_III_dom"/>
</dbReference>
<dbReference type="CDD" id="cd00593">
    <property type="entry name" value="RIBOc"/>
    <property type="match status" value="1"/>
</dbReference>
<dbReference type="GO" id="GO:0003723">
    <property type="term" value="F:RNA binding"/>
    <property type="evidence" value="ECO:0007669"/>
    <property type="project" value="UniProtKB-UniRule"/>
</dbReference>
<feature type="domain" description="RNase III" evidence="7">
    <location>
        <begin position="92"/>
        <end position="212"/>
    </location>
</feature>
<evidence type="ECO:0000256" key="1">
    <source>
        <dbReference type="ARBA" id="ARBA00022722"/>
    </source>
</evidence>
<dbReference type="PROSITE" id="PS50142">
    <property type="entry name" value="RNASE_3_2"/>
    <property type="match status" value="1"/>
</dbReference>
<dbReference type="Gene3D" id="1.10.1520.10">
    <property type="entry name" value="Ribonuclease III domain"/>
    <property type="match status" value="1"/>
</dbReference>
<evidence type="ECO:0000313" key="8">
    <source>
        <dbReference type="EMBL" id="KAH8988502.1"/>
    </source>
</evidence>
<dbReference type="SUPFAM" id="SSF69065">
    <property type="entry name" value="RNase III domain-like"/>
    <property type="match status" value="1"/>
</dbReference>
<evidence type="ECO:0000256" key="3">
    <source>
        <dbReference type="ARBA" id="ARBA00022801"/>
    </source>
</evidence>
<reference evidence="8" key="1">
    <citation type="submission" date="2022-01" db="EMBL/GenBank/DDBJ databases">
        <title>Comparative genomics reveals a dynamic genome evolution in the ectomycorrhizal milk-cap (Lactarius) mushrooms.</title>
        <authorList>
            <consortium name="DOE Joint Genome Institute"/>
            <person name="Lebreton A."/>
            <person name="Tang N."/>
            <person name="Kuo A."/>
            <person name="LaButti K."/>
            <person name="Drula E."/>
            <person name="Barry K."/>
            <person name="Clum A."/>
            <person name="Lipzen A."/>
            <person name="Mousain D."/>
            <person name="Ng V."/>
            <person name="Wang R."/>
            <person name="Wang X."/>
            <person name="Dai Y."/>
            <person name="Henrissat B."/>
            <person name="Grigoriev I.V."/>
            <person name="Guerin-Laguette A."/>
            <person name="Yu F."/>
            <person name="Martin F.M."/>
        </authorList>
    </citation>
    <scope>NUCLEOTIDE SEQUENCE</scope>
    <source>
        <strain evidence="8">QP</strain>
    </source>
</reference>
<dbReference type="GO" id="GO:0006369">
    <property type="term" value="P:termination of RNA polymerase II transcription"/>
    <property type="evidence" value="ECO:0007669"/>
    <property type="project" value="TreeGrafter"/>
</dbReference>
<dbReference type="Gene3D" id="3.30.160.20">
    <property type="match status" value="1"/>
</dbReference>
<keyword evidence="9" id="KW-1185">Reference proteome</keyword>
<evidence type="ECO:0000313" key="9">
    <source>
        <dbReference type="Proteomes" id="UP001201163"/>
    </source>
</evidence>
<dbReference type="PANTHER" id="PTHR11207">
    <property type="entry name" value="RIBONUCLEASE III"/>
    <property type="match status" value="1"/>
</dbReference>
<evidence type="ECO:0000259" key="7">
    <source>
        <dbReference type="PROSITE" id="PS50142"/>
    </source>
</evidence>
<evidence type="ECO:0000259" key="6">
    <source>
        <dbReference type="PROSITE" id="PS50137"/>
    </source>
</evidence>
<dbReference type="InterPro" id="IPR014720">
    <property type="entry name" value="dsRBD_dom"/>
</dbReference>
<dbReference type="Pfam" id="PF00035">
    <property type="entry name" value="dsrm"/>
    <property type="match status" value="1"/>
</dbReference>
<dbReference type="Pfam" id="PF14622">
    <property type="entry name" value="Ribonucleas_3_3"/>
    <property type="match status" value="1"/>
</dbReference>
<keyword evidence="4 5" id="KW-0694">RNA-binding</keyword>
<dbReference type="AlphaFoldDB" id="A0AAD4LD19"/>
<proteinExistence type="predicted"/>
<dbReference type="GO" id="GO:0005654">
    <property type="term" value="C:nucleoplasm"/>
    <property type="evidence" value="ECO:0007669"/>
    <property type="project" value="TreeGrafter"/>
</dbReference>
<dbReference type="GO" id="GO:0004525">
    <property type="term" value="F:ribonuclease III activity"/>
    <property type="evidence" value="ECO:0007669"/>
    <property type="project" value="InterPro"/>
</dbReference>
<feature type="domain" description="DRBM" evidence="6">
    <location>
        <begin position="276"/>
        <end position="349"/>
    </location>
</feature>
<dbReference type="PROSITE" id="PS50137">
    <property type="entry name" value="DS_RBD"/>
    <property type="match status" value="1"/>
</dbReference>